<protein>
    <submittedName>
        <fullName evidence="1">Histidine phosphatase family protein</fullName>
        <ecNumber evidence="1">3.1.3.-</ecNumber>
    </submittedName>
</protein>
<dbReference type="EMBL" id="JAYERP010000001">
    <property type="protein sequence ID" value="MEA3569112.1"/>
    <property type="molecule type" value="Genomic_DNA"/>
</dbReference>
<dbReference type="GO" id="GO:0016787">
    <property type="term" value="F:hydrolase activity"/>
    <property type="evidence" value="ECO:0007669"/>
    <property type="project" value="UniProtKB-KW"/>
</dbReference>
<dbReference type="InterPro" id="IPR013078">
    <property type="entry name" value="His_Pase_superF_clade-1"/>
</dbReference>
<evidence type="ECO:0000313" key="1">
    <source>
        <dbReference type="EMBL" id="MEA3569112.1"/>
    </source>
</evidence>
<accession>A0ABU5PH18</accession>
<organism evidence="1 2">
    <name type="scientific">Paenibacillus phoenicis</name>
    <dbReference type="NCBI Taxonomy" id="554117"/>
    <lineage>
        <taxon>Bacteria</taxon>
        <taxon>Bacillati</taxon>
        <taxon>Bacillota</taxon>
        <taxon>Bacilli</taxon>
        <taxon>Bacillales</taxon>
        <taxon>Paenibacillaceae</taxon>
        <taxon>Paenibacillus</taxon>
    </lineage>
</organism>
<dbReference type="CDD" id="cd07067">
    <property type="entry name" value="HP_PGM_like"/>
    <property type="match status" value="1"/>
</dbReference>
<dbReference type="SMART" id="SM00855">
    <property type="entry name" value="PGAM"/>
    <property type="match status" value="1"/>
</dbReference>
<proteinExistence type="predicted"/>
<keyword evidence="2" id="KW-1185">Reference proteome</keyword>
<dbReference type="RefSeq" id="WP_260071287.1">
    <property type="nucleotide sequence ID" value="NZ_CBCSKM010000006.1"/>
</dbReference>
<dbReference type="InterPro" id="IPR029033">
    <property type="entry name" value="His_PPase_superfam"/>
</dbReference>
<reference evidence="1 2" key="1">
    <citation type="submission" date="2023-12" db="EMBL/GenBank/DDBJ databases">
        <title>Whole genome sequencing of Paenibacillus phoenicis isolated from the Phoenix Mars Lander spacecraft assembly facility.</title>
        <authorList>
            <person name="Garcia A."/>
            <person name="Venkateswaran K."/>
        </authorList>
    </citation>
    <scope>NUCLEOTIDE SEQUENCE [LARGE SCALE GENOMIC DNA]</scope>
    <source>
        <strain evidence="1 2">3PO2SA</strain>
    </source>
</reference>
<dbReference type="PANTHER" id="PTHR48100:SF1">
    <property type="entry name" value="HISTIDINE PHOSPHATASE FAMILY PROTEIN-RELATED"/>
    <property type="match status" value="1"/>
</dbReference>
<dbReference type="Gene3D" id="3.40.50.1240">
    <property type="entry name" value="Phosphoglycerate mutase-like"/>
    <property type="match status" value="1"/>
</dbReference>
<keyword evidence="1" id="KW-0378">Hydrolase</keyword>
<dbReference type="PANTHER" id="PTHR48100">
    <property type="entry name" value="BROAD-SPECIFICITY PHOSPHATASE YOR283W-RELATED"/>
    <property type="match status" value="1"/>
</dbReference>
<comment type="caution">
    <text evidence="1">The sequence shown here is derived from an EMBL/GenBank/DDBJ whole genome shotgun (WGS) entry which is preliminary data.</text>
</comment>
<sequence length="180" mass="20552">MKRFYLIRHCKANGQEPSAELTEEGRQQAEQLADVLYDRPIDRIVTSPYLRAVSTIQPLAERLGLPIYQDDRLCERVLASHELPDWMDHLSKSFDDLDLKLPGGESSREAMNRGVSAIKDLIQRPEENMAVVTHGNLMSLILKHYTGSFGFKAWSRLTNPDVYLLEFSSSGGTDIQRFWI</sequence>
<dbReference type="EC" id="3.1.3.-" evidence="1"/>
<dbReference type="SUPFAM" id="SSF53254">
    <property type="entry name" value="Phosphoglycerate mutase-like"/>
    <property type="match status" value="1"/>
</dbReference>
<dbReference type="Proteomes" id="UP001292216">
    <property type="component" value="Unassembled WGS sequence"/>
</dbReference>
<gene>
    <name evidence="1" type="ORF">U9M73_03780</name>
</gene>
<dbReference type="InterPro" id="IPR050275">
    <property type="entry name" value="PGM_Phosphatase"/>
</dbReference>
<evidence type="ECO:0000313" key="2">
    <source>
        <dbReference type="Proteomes" id="UP001292216"/>
    </source>
</evidence>
<dbReference type="Pfam" id="PF00300">
    <property type="entry name" value="His_Phos_1"/>
    <property type="match status" value="1"/>
</dbReference>
<name>A0ABU5PH18_9BACL</name>